<evidence type="ECO:0000256" key="1">
    <source>
        <dbReference type="ARBA" id="ARBA00004976"/>
    </source>
</evidence>
<keyword evidence="3" id="KW-0418">Kinase</keyword>
<dbReference type="InterPro" id="IPR007685">
    <property type="entry name" value="RelA_SpoT"/>
</dbReference>
<dbReference type="CDD" id="cd05399">
    <property type="entry name" value="NT_Rel-Spo_like"/>
    <property type="match status" value="1"/>
</dbReference>
<dbReference type="OrthoDB" id="9789634at2"/>
<evidence type="ECO:0000313" key="3">
    <source>
        <dbReference type="EMBL" id="SEQ21310.1"/>
    </source>
</evidence>
<dbReference type="STRING" id="89093.SAMN04488558_106114"/>
<dbReference type="Proteomes" id="UP000198833">
    <property type="component" value="Unassembled WGS sequence"/>
</dbReference>
<protein>
    <submittedName>
        <fullName evidence="3">Putative GTP pyrophosphokinase</fullName>
    </submittedName>
</protein>
<dbReference type="InterPro" id="IPR043519">
    <property type="entry name" value="NT_sf"/>
</dbReference>
<dbReference type="PANTHER" id="PTHR47837:SF2">
    <property type="entry name" value="GTP PYROPHOSPHOKINASE YWAC"/>
    <property type="match status" value="1"/>
</dbReference>
<evidence type="ECO:0000313" key="4">
    <source>
        <dbReference type="Proteomes" id="UP000198833"/>
    </source>
</evidence>
<dbReference type="Pfam" id="PF04607">
    <property type="entry name" value="RelA_SpoT"/>
    <property type="match status" value="1"/>
</dbReference>
<dbReference type="SUPFAM" id="SSF81301">
    <property type="entry name" value="Nucleotidyltransferase"/>
    <property type="match status" value="1"/>
</dbReference>
<gene>
    <name evidence="3" type="ORF">SAMN04488558_106114</name>
</gene>
<organism evidence="3 4">
    <name type="scientific">Ignavigranum ruoffiae</name>
    <dbReference type="NCBI Taxonomy" id="89093"/>
    <lineage>
        <taxon>Bacteria</taxon>
        <taxon>Bacillati</taxon>
        <taxon>Bacillota</taxon>
        <taxon>Bacilli</taxon>
        <taxon>Lactobacillales</taxon>
        <taxon>Aerococcaceae</taxon>
        <taxon>Ignavigranum</taxon>
    </lineage>
</organism>
<dbReference type="EMBL" id="FOEN01000006">
    <property type="protein sequence ID" value="SEQ21310.1"/>
    <property type="molecule type" value="Genomic_DNA"/>
</dbReference>
<dbReference type="Gene3D" id="3.30.460.10">
    <property type="entry name" value="Beta Polymerase, domain 2"/>
    <property type="match status" value="1"/>
</dbReference>
<name>A0A1H9E6F1_9LACT</name>
<dbReference type="SMART" id="SM00954">
    <property type="entry name" value="RelA_SpoT"/>
    <property type="match status" value="1"/>
</dbReference>
<dbReference type="InterPro" id="IPR052366">
    <property type="entry name" value="GTP_Pyrophosphokinase"/>
</dbReference>
<dbReference type="GO" id="GO:0015970">
    <property type="term" value="P:guanosine tetraphosphate biosynthetic process"/>
    <property type="evidence" value="ECO:0007669"/>
    <property type="project" value="UniProtKB-UniPathway"/>
</dbReference>
<reference evidence="3 4" key="1">
    <citation type="submission" date="2016-10" db="EMBL/GenBank/DDBJ databases">
        <authorList>
            <person name="de Groot N.N."/>
        </authorList>
    </citation>
    <scope>NUCLEOTIDE SEQUENCE [LARGE SCALE GENOMIC DNA]</scope>
    <source>
        <strain evidence="3 4">DSM 15695</strain>
    </source>
</reference>
<dbReference type="RefSeq" id="WP_159428869.1">
    <property type="nucleotide sequence ID" value="NZ_CALUDV010000010.1"/>
</dbReference>
<evidence type="ECO:0000259" key="2">
    <source>
        <dbReference type="SMART" id="SM00954"/>
    </source>
</evidence>
<dbReference type="GO" id="GO:0016301">
    <property type="term" value="F:kinase activity"/>
    <property type="evidence" value="ECO:0007669"/>
    <property type="project" value="UniProtKB-KW"/>
</dbReference>
<dbReference type="Gene3D" id="1.10.287.860">
    <property type="entry name" value="Nucleotidyltransferase"/>
    <property type="match status" value="1"/>
</dbReference>
<proteinExistence type="predicted"/>
<dbReference type="UniPathway" id="UPA00908">
    <property type="reaction ID" value="UER00884"/>
</dbReference>
<comment type="pathway">
    <text evidence="1">Purine metabolism; ppGpp biosynthesis; ppGpp from GTP: step 1/2.</text>
</comment>
<feature type="domain" description="RelA/SpoT" evidence="2">
    <location>
        <begin position="61"/>
        <end position="184"/>
    </location>
</feature>
<accession>A0A1H9E6F1</accession>
<sequence length="225" mass="26299">MTSQAEETQIAAKKFAENIRDLAQFRQIYSAALNEIHTKFLNLDQEFKVTYEHNPIHHIEKRLKSLDSLIEKMDRLNLPITLQDAQNHIHDIAGVRVICNYLEDLYTMERLLLSQNDVQIIQREDYIKEPKASGYRSLHVIVTIPVYLSRGALQVPVEIQFRTVAMDMWASLEHELKYKAKHKHTLSDDNLSKLLDCSEQLNQIERKMQDIHKEVMPPLTLRGEI</sequence>
<keyword evidence="3" id="KW-0808">Transferase</keyword>
<keyword evidence="4" id="KW-1185">Reference proteome</keyword>
<dbReference type="AlphaFoldDB" id="A0A1H9E6F1"/>
<dbReference type="PANTHER" id="PTHR47837">
    <property type="entry name" value="GTP PYROPHOSPHOKINASE YJBM"/>
    <property type="match status" value="1"/>
</dbReference>